<comment type="caution">
    <text evidence="5">The sequence shown here is derived from an EMBL/GenBank/DDBJ whole genome shotgun (WGS) entry which is preliminary data.</text>
</comment>
<dbReference type="ESTHER" id="9pezi-a0a166m2r4">
    <property type="family name" value="Fungal_carboxylesterase_lipase"/>
</dbReference>
<comment type="similarity">
    <text evidence="1">Belongs to the type-B carboxylesterase/lipase family.</text>
</comment>
<dbReference type="AlphaFoldDB" id="A0A166M2R4"/>
<organism evidence="5 6">
    <name type="scientific">Colletotrichum incanum</name>
    <name type="common">Soybean anthracnose fungus</name>
    <dbReference type="NCBI Taxonomy" id="1573173"/>
    <lineage>
        <taxon>Eukaryota</taxon>
        <taxon>Fungi</taxon>
        <taxon>Dikarya</taxon>
        <taxon>Ascomycota</taxon>
        <taxon>Pezizomycotina</taxon>
        <taxon>Sordariomycetes</taxon>
        <taxon>Hypocreomycetidae</taxon>
        <taxon>Glomerellales</taxon>
        <taxon>Glomerellaceae</taxon>
        <taxon>Colletotrichum</taxon>
        <taxon>Colletotrichum spaethianum species complex</taxon>
    </lineage>
</organism>
<keyword evidence="2" id="KW-0378">Hydrolase</keyword>
<dbReference type="InterPro" id="IPR029058">
    <property type="entry name" value="AB_hydrolase_fold"/>
</dbReference>
<dbReference type="GO" id="GO:0016787">
    <property type="term" value="F:hydrolase activity"/>
    <property type="evidence" value="ECO:0007669"/>
    <property type="project" value="UniProtKB-KW"/>
</dbReference>
<dbReference type="Proteomes" id="UP000076584">
    <property type="component" value="Unassembled WGS sequence"/>
</dbReference>
<dbReference type="Pfam" id="PF00135">
    <property type="entry name" value="COesterase"/>
    <property type="match status" value="1"/>
</dbReference>
<evidence type="ECO:0000256" key="2">
    <source>
        <dbReference type="ARBA" id="ARBA00022801"/>
    </source>
</evidence>
<accession>A0A166M2R4</accession>
<dbReference type="InterPro" id="IPR002018">
    <property type="entry name" value="CarbesteraseB"/>
</dbReference>
<evidence type="ECO:0000256" key="3">
    <source>
        <dbReference type="SAM" id="MobiDB-lite"/>
    </source>
</evidence>
<dbReference type="EMBL" id="LFIW01002706">
    <property type="protein sequence ID" value="KZL64214.1"/>
    <property type="molecule type" value="Genomic_DNA"/>
</dbReference>
<dbReference type="STRING" id="1573173.A0A166M2R4"/>
<dbReference type="SUPFAM" id="SSF53474">
    <property type="entry name" value="alpha/beta-Hydrolases"/>
    <property type="match status" value="1"/>
</dbReference>
<evidence type="ECO:0000256" key="1">
    <source>
        <dbReference type="ARBA" id="ARBA00005964"/>
    </source>
</evidence>
<feature type="domain" description="Carboxylesterase type B" evidence="4">
    <location>
        <begin position="408"/>
        <end position="899"/>
    </location>
</feature>
<dbReference type="PANTHER" id="PTHR11559">
    <property type="entry name" value="CARBOXYLESTERASE"/>
    <property type="match status" value="1"/>
</dbReference>
<keyword evidence="6" id="KW-1185">Reference proteome</keyword>
<feature type="compositionally biased region" description="Basic and acidic residues" evidence="3">
    <location>
        <begin position="258"/>
        <end position="267"/>
    </location>
</feature>
<sequence length="933" mass="103624">MSAYDRDVVVNCLKRHYELLVRMGYMDPSAVELPPAGGWSDSELRVDALRAMGRSETVIDLLRHIPYVHENEDADPVEIYTETFPLRYLRSGRWFGGNPGEDFATTPLLDLGFAPFDGPVPADMVSLTHADEGIWWLIDTKEGCIYPYGTEFNKSGDEVPQDQQWLAVDPVPIQAYFDNIYAQVGNLEVVPAPRSGKWEARVVEEYTEEGQEVKRLYAEFGWPDAFRREEFRQAVERTRAAAIEAGLGNDDDDEDDEMTGRETREDESYRELKTRIDIGSRKMLTDTGSLLSSHKSTAVFNSTSPSPMALCPRLAGREVGLTGLAIKDIVVGPLDEHFLCDGRRCAALACALITIISCGQAVATPPRDEGSSTSPSMKLSTSFPLFAASQVVLSPAVTAYNPIELKGYGKFSGTVVNSTLSGRALPAPVDAWLGIDYSTQPVGEGRFGPVTWPAPFNGTKLATKYGKTCIQDPTSTDVSTQDEACLNFNVFRTHGIPLDQKTPVLVWIHGGAFYAGSYSSFDAASFAASSKQPITVINFHYRINSLGFLPSALFEEEGLLNLGIRDQHFFLKFVQKHIAAFGGDPDAVTIGGRSAGGHSVGILYFHNYNEDEGKPLFARAIHQSGSVTARAFPNATYPLYVKQYEEYMNFLGCPLDADNAATLACLRAADINDIRNISTKLYYDYDPALTWPFQPTQGGPLLEKFGSQSGYDETFFKVPVITSSVNDEAKYYMAGDKETNQEFLDYLHNISPALNSTDLELLEALYPDPATHPDSPFANSPNSTQYNRLSAAWSDYGYICPSQETAYRASLADVPTWKLRFNTNNSWPEWRGIPHTADTKYTWDEPVVQYPEVSHIYHGYLSSFVLSGDPNTYRYPGSPEWPNYKPAGYGLESEPALQLVVQPNNGTKVEKDDIRREACLYWRDPERAPRLNK</sequence>
<dbReference type="Gene3D" id="3.40.50.1820">
    <property type="entry name" value="alpha/beta hydrolase"/>
    <property type="match status" value="1"/>
</dbReference>
<gene>
    <name evidence="5" type="ORF">CI238_00611</name>
</gene>
<dbReference type="InterPro" id="IPR019826">
    <property type="entry name" value="Carboxylesterase_B_AS"/>
</dbReference>
<dbReference type="InterPro" id="IPR050309">
    <property type="entry name" value="Type-B_Carboxylest/Lipase"/>
</dbReference>
<name>A0A166M2R4_COLIC</name>
<reference evidence="5 6" key="1">
    <citation type="submission" date="2015-06" db="EMBL/GenBank/DDBJ databases">
        <title>Survival trade-offs in plant roots during colonization by closely related pathogenic and mutualistic fungi.</title>
        <authorList>
            <person name="Hacquard S."/>
            <person name="Kracher B."/>
            <person name="Hiruma K."/>
            <person name="Weinman A."/>
            <person name="Muench P."/>
            <person name="Garrido Oter R."/>
            <person name="Ver Loren van Themaat E."/>
            <person name="Dallerey J.-F."/>
            <person name="Damm U."/>
            <person name="Henrissat B."/>
            <person name="Lespinet O."/>
            <person name="Thon M."/>
            <person name="Kemen E."/>
            <person name="McHardy A.C."/>
            <person name="Schulze-Lefert P."/>
            <person name="O'Connell R.J."/>
        </authorList>
    </citation>
    <scope>NUCLEOTIDE SEQUENCE [LARGE SCALE GENOMIC DNA]</scope>
    <source>
        <strain evidence="5 6">MAFF 238704</strain>
    </source>
</reference>
<feature type="region of interest" description="Disordered" evidence="3">
    <location>
        <begin position="245"/>
        <end position="267"/>
    </location>
</feature>
<proteinExistence type="inferred from homology"/>
<evidence type="ECO:0000313" key="5">
    <source>
        <dbReference type="EMBL" id="KZL64214.1"/>
    </source>
</evidence>
<evidence type="ECO:0000259" key="4">
    <source>
        <dbReference type="Pfam" id="PF00135"/>
    </source>
</evidence>
<evidence type="ECO:0000313" key="6">
    <source>
        <dbReference type="Proteomes" id="UP000076584"/>
    </source>
</evidence>
<protein>
    <submittedName>
        <fullName evidence="5">Para-nitrobenzyl esterase</fullName>
    </submittedName>
</protein>
<dbReference type="PROSITE" id="PS00122">
    <property type="entry name" value="CARBOXYLESTERASE_B_1"/>
    <property type="match status" value="1"/>
</dbReference>